<protein>
    <submittedName>
        <fullName evidence="2">Putative membrane protein, TIGR04086 family</fullName>
    </submittedName>
</protein>
<organism evidence="2 3">
    <name type="scientific">Aneurinibacillus migulanus</name>
    <name type="common">Bacillus migulanus</name>
    <dbReference type="NCBI Taxonomy" id="47500"/>
    <lineage>
        <taxon>Bacteria</taxon>
        <taxon>Bacillati</taxon>
        <taxon>Bacillota</taxon>
        <taxon>Bacilli</taxon>
        <taxon>Bacillales</taxon>
        <taxon>Paenibacillaceae</taxon>
        <taxon>Aneurinibacillus group</taxon>
        <taxon>Aneurinibacillus</taxon>
    </lineage>
</organism>
<dbReference type="InterPro" id="IPR023804">
    <property type="entry name" value="DUF3792_TM"/>
</dbReference>
<reference evidence="2 3" key="1">
    <citation type="submission" date="2016-10" db="EMBL/GenBank/DDBJ databases">
        <authorList>
            <person name="de Groot N.N."/>
        </authorList>
    </citation>
    <scope>NUCLEOTIDE SEQUENCE [LARGE SCALE GENOMIC DNA]</scope>
    <source>
        <strain evidence="2 3">DSM 2895</strain>
    </source>
</reference>
<keyword evidence="1" id="KW-0472">Membrane</keyword>
<proteinExistence type="predicted"/>
<evidence type="ECO:0000313" key="3">
    <source>
        <dbReference type="Proteomes" id="UP000182836"/>
    </source>
</evidence>
<dbReference type="Pfam" id="PF12670">
    <property type="entry name" value="DUF3792"/>
    <property type="match status" value="1"/>
</dbReference>
<accession>A0A0K2WC19</accession>
<feature type="transmembrane region" description="Helical" evidence="1">
    <location>
        <begin position="70"/>
        <end position="90"/>
    </location>
</feature>
<dbReference type="NCBIfam" id="TIGR04086">
    <property type="entry name" value="TIGR04086_membr"/>
    <property type="match status" value="1"/>
</dbReference>
<dbReference type="EMBL" id="FNED01000017">
    <property type="protein sequence ID" value="SDJ39543.1"/>
    <property type="molecule type" value="Genomic_DNA"/>
</dbReference>
<sequence length="125" mass="13777">MLKMDRLKLPMLAGFIYTFIIVFLGAIITSFMLAFTDTRESTLPSVVYIVNGLALFVGGFVSGKRGGEKGWYYGGMTGILYYLFIVLISFLGFDAKLGLSHLYYLLFAFLIAAFGGIIGVNLSKK</sequence>
<dbReference type="GeneID" id="42304787"/>
<feature type="transmembrane region" description="Helical" evidence="1">
    <location>
        <begin position="102"/>
        <end position="122"/>
    </location>
</feature>
<dbReference type="AlphaFoldDB" id="A0A0K2WC19"/>
<feature type="transmembrane region" description="Helical" evidence="1">
    <location>
        <begin position="46"/>
        <end position="63"/>
    </location>
</feature>
<keyword evidence="1" id="KW-1133">Transmembrane helix</keyword>
<dbReference type="RefSeq" id="WP_235355886.1">
    <property type="nucleotide sequence ID" value="NZ_BJOA01000039.1"/>
</dbReference>
<feature type="transmembrane region" description="Helical" evidence="1">
    <location>
        <begin position="12"/>
        <end position="34"/>
    </location>
</feature>
<evidence type="ECO:0000313" key="2">
    <source>
        <dbReference type="EMBL" id="SDJ39543.1"/>
    </source>
</evidence>
<keyword evidence="1" id="KW-0812">Transmembrane</keyword>
<evidence type="ECO:0000256" key="1">
    <source>
        <dbReference type="SAM" id="Phobius"/>
    </source>
</evidence>
<name>A0A0K2WC19_ANEMI</name>
<gene>
    <name evidence="2" type="ORF">SAMN04487909_1175</name>
</gene>
<dbReference type="Proteomes" id="UP000182836">
    <property type="component" value="Unassembled WGS sequence"/>
</dbReference>